<dbReference type="Gene3D" id="1.10.8.430">
    <property type="entry name" value="Helical domain of apoptotic protease-activating factors"/>
    <property type="match status" value="1"/>
</dbReference>
<proteinExistence type="predicted"/>
<dbReference type="InterPro" id="IPR027417">
    <property type="entry name" value="P-loop_NTPase"/>
</dbReference>
<accession>A0AAW2THR7</accession>
<dbReference type="EMBL" id="JACGWJ010000008">
    <property type="protein sequence ID" value="KAL0404085.1"/>
    <property type="molecule type" value="Genomic_DNA"/>
</dbReference>
<evidence type="ECO:0000259" key="3">
    <source>
        <dbReference type="Pfam" id="PF00931"/>
    </source>
</evidence>
<organism evidence="4">
    <name type="scientific">Sesamum radiatum</name>
    <name type="common">Black benniseed</name>
    <dbReference type="NCBI Taxonomy" id="300843"/>
    <lineage>
        <taxon>Eukaryota</taxon>
        <taxon>Viridiplantae</taxon>
        <taxon>Streptophyta</taxon>
        <taxon>Embryophyta</taxon>
        <taxon>Tracheophyta</taxon>
        <taxon>Spermatophyta</taxon>
        <taxon>Magnoliopsida</taxon>
        <taxon>eudicotyledons</taxon>
        <taxon>Gunneridae</taxon>
        <taxon>Pentapetalae</taxon>
        <taxon>asterids</taxon>
        <taxon>lamiids</taxon>
        <taxon>Lamiales</taxon>
        <taxon>Pedaliaceae</taxon>
        <taxon>Sesamum</taxon>
    </lineage>
</organism>
<feature type="domain" description="NB-ARC" evidence="3">
    <location>
        <begin position="2"/>
        <end position="73"/>
    </location>
</feature>
<sequence length="139" mass="15718">MRFLIFLDDVWDFKTWDSLSNILLTNPRTGSRIIVTSRYKDVGRYIGGESSLISLDLLGEEEGKELFFDLIMATSKEALLPELRDIEKIMERCGGLPLAIVLVVGLLRARERSIQAWKQVPESMSQGVEKTCLEILALS</sequence>
<keyword evidence="2" id="KW-0611">Plant defense</keyword>
<evidence type="ECO:0000313" key="4">
    <source>
        <dbReference type="EMBL" id="KAL0404085.1"/>
    </source>
</evidence>
<evidence type="ECO:0000256" key="1">
    <source>
        <dbReference type="ARBA" id="ARBA00022614"/>
    </source>
</evidence>
<dbReference type="PANTHER" id="PTHR36766:SF70">
    <property type="entry name" value="DISEASE RESISTANCE PROTEIN RGA4"/>
    <property type="match status" value="1"/>
</dbReference>
<protein>
    <submittedName>
        <fullName evidence="4">ToMV resistance protein Tm-2(2)</fullName>
    </submittedName>
</protein>
<gene>
    <name evidence="4" type="ORF">Sradi_2049300</name>
</gene>
<keyword evidence="1" id="KW-0433">Leucine-rich repeat</keyword>
<dbReference type="SUPFAM" id="SSF52540">
    <property type="entry name" value="P-loop containing nucleoside triphosphate hydrolases"/>
    <property type="match status" value="1"/>
</dbReference>
<dbReference type="GO" id="GO:0006952">
    <property type="term" value="P:defense response"/>
    <property type="evidence" value="ECO:0007669"/>
    <property type="project" value="UniProtKB-KW"/>
</dbReference>
<dbReference type="InterPro" id="IPR002182">
    <property type="entry name" value="NB-ARC"/>
</dbReference>
<comment type="caution">
    <text evidence="4">The sequence shown here is derived from an EMBL/GenBank/DDBJ whole genome shotgun (WGS) entry which is preliminary data.</text>
</comment>
<reference evidence="4" key="2">
    <citation type="journal article" date="2024" name="Plant">
        <title>Genomic evolution and insights into agronomic trait innovations of Sesamum species.</title>
        <authorList>
            <person name="Miao H."/>
            <person name="Wang L."/>
            <person name="Qu L."/>
            <person name="Liu H."/>
            <person name="Sun Y."/>
            <person name="Le M."/>
            <person name="Wang Q."/>
            <person name="Wei S."/>
            <person name="Zheng Y."/>
            <person name="Lin W."/>
            <person name="Duan Y."/>
            <person name="Cao H."/>
            <person name="Xiong S."/>
            <person name="Wang X."/>
            <person name="Wei L."/>
            <person name="Li C."/>
            <person name="Ma Q."/>
            <person name="Ju M."/>
            <person name="Zhao R."/>
            <person name="Li G."/>
            <person name="Mu C."/>
            <person name="Tian Q."/>
            <person name="Mei H."/>
            <person name="Zhang T."/>
            <person name="Gao T."/>
            <person name="Zhang H."/>
        </authorList>
    </citation>
    <scope>NUCLEOTIDE SEQUENCE</scope>
    <source>
        <strain evidence="4">G02</strain>
    </source>
</reference>
<reference evidence="4" key="1">
    <citation type="submission" date="2020-06" db="EMBL/GenBank/DDBJ databases">
        <authorList>
            <person name="Li T."/>
            <person name="Hu X."/>
            <person name="Zhang T."/>
            <person name="Song X."/>
            <person name="Zhang H."/>
            <person name="Dai N."/>
            <person name="Sheng W."/>
            <person name="Hou X."/>
            <person name="Wei L."/>
        </authorList>
    </citation>
    <scope>NUCLEOTIDE SEQUENCE</scope>
    <source>
        <strain evidence="4">G02</strain>
        <tissue evidence="4">Leaf</tissue>
    </source>
</reference>
<name>A0AAW2THR7_SESRA</name>
<dbReference type="GO" id="GO:0043531">
    <property type="term" value="F:ADP binding"/>
    <property type="evidence" value="ECO:0007669"/>
    <property type="project" value="InterPro"/>
</dbReference>
<dbReference type="PANTHER" id="PTHR36766">
    <property type="entry name" value="PLANT BROAD-SPECTRUM MILDEW RESISTANCE PROTEIN RPW8"/>
    <property type="match status" value="1"/>
</dbReference>
<dbReference type="InterPro" id="IPR042197">
    <property type="entry name" value="Apaf_helical"/>
</dbReference>
<dbReference type="Gene3D" id="3.40.50.300">
    <property type="entry name" value="P-loop containing nucleotide triphosphate hydrolases"/>
    <property type="match status" value="1"/>
</dbReference>
<evidence type="ECO:0000256" key="2">
    <source>
        <dbReference type="ARBA" id="ARBA00022821"/>
    </source>
</evidence>
<dbReference type="AlphaFoldDB" id="A0AAW2THR7"/>
<dbReference type="Pfam" id="PF00931">
    <property type="entry name" value="NB-ARC"/>
    <property type="match status" value="1"/>
</dbReference>